<dbReference type="InterPro" id="IPR015676">
    <property type="entry name" value="Tob1/2"/>
</dbReference>
<dbReference type="GO" id="GO:0005737">
    <property type="term" value="C:cytoplasm"/>
    <property type="evidence" value="ECO:0007669"/>
    <property type="project" value="TreeGrafter"/>
</dbReference>
<dbReference type="SUPFAM" id="SSF160696">
    <property type="entry name" value="BTG domain-like"/>
    <property type="match status" value="1"/>
</dbReference>
<dbReference type="Gene3D" id="3.90.640.90">
    <property type="entry name" value="Anti-proliferative protein, N-terminal domain"/>
    <property type="match status" value="1"/>
</dbReference>
<proteinExistence type="inferred from homology"/>
<reference evidence="5" key="1">
    <citation type="submission" date="2022-12" db="EMBL/GenBank/DDBJ databases">
        <title>Genome assemblies of Blomia tropicalis.</title>
        <authorList>
            <person name="Cui Y."/>
        </authorList>
    </citation>
    <scope>NUCLEOTIDE SEQUENCE</scope>
    <source>
        <tissue evidence="5">Adult mites</tissue>
    </source>
</reference>
<dbReference type="PANTHER" id="PTHR17537">
    <property type="entry name" value="TRANSDUCER OF ERBB2 TOB"/>
    <property type="match status" value="1"/>
</dbReference>
<feature type="region of interest" description="Disordered" evidence="3">
    <location>
        <begin position="389"/>
        <end position="410"/>
    </location>
</feature>
<dbReference type="OrthoDB" id="19928at2759"/>
<dbReference type="GO" id="GO:0005634">
    <property type="term" value="C:nucleus"/>
    <property type="evidence" value="ECO:0007669"/>
    <property type="project" value="TreeGrafter"/>
</dbReference>
<dbReference type="EMBL" id="JAPWDV010000003">
    <property type="protein sequence ID" value="KAJ6217043.1"/>
    <property type="molecule type" value="Genomic_DNA"/>
</dbReference>
<keyword evidence="2" id="KW-0597">Phosphoprotein</keyword>
<name>A0A9Q0RIN1_BLOTA</name>
<evidence type="ECO:0000256" key="2">
    <source>
        <dbReference type="ARBA" id="ARBA00022553"/>
    </source>
</evidence>
<evidence type="ECO:0000259" key="4">
    <source>
        <dbReference type="SMART" id="SM00099"/>
    </source>
</evidence>
<evidence type="ECO:0000256" key="3">
    <source>
        <dbReference type="SAM" id="MobiDB-lite"/>
    </source>
</evidence>
<dbReference type="GO" id="GO:0003714">
    <property type="term" value="F:transcription corepressor activity"/>
    <property type="evidence" value="ECO:0007669"/>
    <property type="project" value="TreeGrafter"/>
</dbReference>
<evidence type="ECO:0000313" key="6">
    <source>
        <dbReference type="Proteomes" id="UP001142055"/>
    </source>
</evidence>
<evidence type="ECO:0000313" key="5">
    <source>
        <dbReference type="EMBL" id="KAJ6217043.1"/>
    </source>
</evidence>
<dbReference type="AlphaFoldDB" id="A0A9Q0RIN1"/>
<comment type="similarity">
    <text evidence="1">Belongs to the BTG family.</text>
</comment>
<dbReference type="Proteomes" id="UP001142055">
    <property type="component" value="Chromosome 3"/>
</dbReference>
<protein>
    <recommendedName>
        <fullName evidence="4">Anti-proliferative protein domain-containing protein</fullName>
    </recommendedName>
</protein>
<feature type="domain" description="Anti-proliferative protein" evidence="4">
    <location>
        <begin position="1"/>
        <end position="107"/>
    </location>
</feature>
<dbReference type="SMART" id="SM00099">
    <property type="entry name" value="btg1"/>
    <property type="match status" value="1"/>
</dbReference>
<feature type="compositionally biased region" description="Low complexity" evidence="3">
    <location>
        <begin position="397"/>
        <end position="409"/>
    </location>
</feature>
<keyword evidence="6" id="KW-1185">Reference proteome</keyword>
<sequence length="465" mass="50816">MHVEVRVAINFLISFLYNKLPRRRVNQFGDELETVLKAKFEGHWYVDQPYKGSAYRCVRCAPPLDPLTFEVAARNSGMNIVDIQQNIPPELSIWVDPGEVSYRITEKGPVKILYNERTTETKENIITEPISALNPDAQCFKPIDQNSVTNRSCMNNSVITPFQLGKPAPIGAGTGGGGGKNNVPNNGTVGNGVTFTTAMFAATKFGSTKLKSIGNKKGQRNSTTTDINQLMGKSRNKQEPILAIPNRHNGNGSFSFGANLDVPLLPTFNSNQSFDLSMYSDGWNSITNGNIWSAPLHQSPAKSNTTITTTANNNNNSNLNANWLDNTWNIDSSNLLSMRTNYNDQSTNNVDPDNNQLNCDRVWEDILHMTDNIVQLDLMDNGSTLTIPNIIDNNGANDSDGVDVSGNDSNRNEPLYCSPFSLSSESSPSLSSSNESSLSLVNEFDNLSLNSSSSCSTGSVSSYII</sequence>
<evidence type="ECO:0000256" key="1">
    <source>
        <dbReference type="ARBA" id="ARBA00007989"/>
    </source>
</evidence>
<accession>A0A9Q0RIN1</accession>
<dbReference type="PRINTS" id="PR00310">
    <property type="entry name" value="ANTIPRLFBTG1"/>
</dbReference>
<dbReference type="InterPro" id="IPR002087">
    <property type="entry name" value="Anti_prolifrtn"/>
</dbReference>
<gene>
    <name evidence="5" type="ORF">RDWZM_008200</name>
</gene>
<comment type="caution">
    <text evidence="5">The sequence shown here is derived from an EMBL/GenBank/DDBJ whole genome shotgun (WGS) entry which is preliminary data.</text>
</comment>
<dbReference type="InterPro" id="IPR036054">
    <property type="entry name" value="BTG-like_sf"/>
</dbReference>
<dbReference type="Pfam" id="PF07742">
    <property type="entry name" value="BTG"/>
    <property type="match status" value="1"/>
</dbReference>
<dbReference type="PANTHER" id="PTHR17537:SF5">
    <property type="entry name" value="TRANSDUCER OF ERBB2, ISOFORM A"/>
    <property type="match status" value="1"/>
</dbReference>
<organism evidence="5 6">
    <name type="scientific">Blomia tropicalis</name>
    <name type="common">Mite</name>
    <dbReference type="NCBI Taxonomy" id="40697"/>
    <lineage>
        <taxon>Eukaryota</taxon>
        <taxon>Metazoa</taxon>
        <taxon>Ecdysozoa</taxon>
        <taxon>Arthropoda</taxon>
        <taxon>Chelicerata</taxon>
        <taxon>Arachnida</taxon>
        <taxon>Acari</taxon>
        <taxon>Acariformes</taxon>
        <taxon>Sarcoptiformes</taxon>
        <taxon>Astigmata</taxon>
        <taxon>Glycyphagoidea</taxon>
        <taxon>Echimyopodidae</taxon>
        <taxon>Blomia</taxon>
    </lineage>
</organism>